<gene>
    <name evidence="1" type="ORF">F3Y22_tig00005406pilonHSYRG00292</name>
</gene>
<sequence length="304" mass="34498">MLDGQEGSSRKEVLVHVDEEEVRKLMRCLVGKMAGVCSVGSIVDRLHNWGLGEIRVQRLRGNFFLLTIKDEDLFFMLEDLQWSYLKEIFVDVKMWTESLCHKERVVWLEIDGLLLQCWNEITLKRLVGLWGTFEAYGDNVKHHLDCEKVNMMISTTMEARIDEVVDVEGVQGVGDLGVESKALGADEVIIINDGVSMLNDRDRDVGAVVGVTEIGLPNNCNKAIEESSGMGLADEGFMDFNCDKVLSKRERKRRDRVLKRLNLKKYDLIFSELSGRSLPDSDLKRRKADAYVEAEKTLVLGVKL</sequence>
<name>A0A6A3CEE8_HIBSY</name>
<evidence type="ECO:0000313" key="1">
    <source>
        <dbReference type="EMBL" id="KAE8727705.1"/>
    </source>
</evidence>
<reference evidence="1" key="1">
    <citation type="submission" date="2019-09" db="EMBL/GenBank/DDBJ databases">
        <title>Draft genome information of white flower Hibiscus syriacus.</title>
        <authorList>
            <person name="Kim Y.-M."/>
        </authorList>
    </citation>
    <scope>NUCLEOTIDE SEQUENCE [LARGE SCALE GENOMIC DNA]</scope>
    <source>
        <strain evidence="1">YM2019G1</strain>
    </source>
</reference>
<dbReference type="EMBL" id="VEPZ02000305">
    <property type="protein sequence ID" value="KAE8727705.1"/>
    <property type="molecule type" value="Genomic_DNA"/>
</dbReference>
<comment type="caution">
    <text evidence="1">The sequence shown here is derived from an EMBL/GenBank/DDBJ whole genome shotgun (WGS) entry which is preliminary data.</text>
</comment>
<proteinExistence type="predicted"/>
<protein>
    <submittedName>
        <fullName evidence="1">Uncharacterized protein</fullName>
    </submittedName>
</protein>
<keyword evidence="2" id="KW-1185">Reference proteome</keyword>
<dbReference type="Proteomes" id="UP000436088">
    <property type="component" value="Unassembled WGS sequence"/>
</dbReference>
<accession>A0A6A3CEE8</accession>
<organism evidence="1 2">
    <name type="scientific">Hibiscus syriacus</name>
    <name type="common">Rose of Sharon</name>
    <dbReference type="NCBI Taxonomy" id="106335"/>
    <lineage>
        <taxon>Eukaryota</taxon>
        <taxon>Viridiplantae</taxon>
        <taxon>Streptophyta</taxon>
        <taxon>Embryophyta</taxon>
        <taxon>Tracheophyta</taxon>
        <taxon>Spermatophyta</taxon>
        <taxon>Magnoliopsida</taxon>
        <taxon>eudicotyledons</taxon>
        <taxon>Gunneridae</taxon>
        <taxon>Pentapetalae</taxon>
        <taxon>rosids</taxon>
        <taxon>malvids</taxon>
        <taxon>Malvales</taxon>
        <taxon>Malvaceae</taxon>
        <taxon>Malvoideae</taxon>
        <taxon>Hibiscus</taxon>
    </lineage>
</organism>
<dbReference type="AlphaFoldDB" id="A0A6A3CEE8"/>
<evidence type="ECO:0000313" key="2">
    <source>
        <dbReference type="Proteomes" id="UP000436088"/>
    </source>
</evidence>